<reference evidence="5" key="1">
    <citation type="submission" date="2020-05" db="EMBL/GenBank/DDBJ databases">
        <authorList>
            <person name="Chiriac C."/>
            <person name="Salcher M."/>
            <person name="Ghai R."/>
            <person name="Kavagutti S V."/>
        </authorList>
    </citation>
    <scope>NUCLEOTIDE SEQUENCE</scope>
</reference>
<dbReference type="PANTHER" id="PTHR45947">
    <property type="entry name" value="SULFOQUINOVOSYL TRANSFERASE SQD2"/>
    <property type="match status" value="1"/>
</dbReference>
<feature type="domain" description="Glycosyl transferase family 1" evidence="1">
    <location>
        <begin position="183"/>
        <end position="300"/>
    </location>
</feature>
<dbReference type="InterPro" id="IPR050194">
    <property type="entry name" value="Glycosyltransferase_grp1"/>
</dbReference>
<dbReference type="InterPro" id="IPR001296">
    <property type="entry name" value="Glyco_trans_1"/>
</dbReference>
<dbReference type="Pfam" id="PF00534">
    <property type="entry name" value="Glycos_transf_1"/>
    <property type="match status" value="1"/>
</dbReference>
<name>A0A6J7W4Y6_9ZZZZ</name>
<dbReference type="AlphaFoldDB" id="A0A6J7W4Y6"/>
<dbReference type="Pfam" id="PF13439">
    <property type="entry name" value="Glyco_transf_4"/>
    <property type="match status" value="1"/>
</dbReference>
<dbReference type="SUPFAM" id="SSF53756">
    <property type="entry name" value="UDP-Glycosyltransferase/glycogen phosphorylase"/>
    <property type="match status" value="1"/>
</dbReference>
<sequence>MAEICFILSSFERGGITRSIIELSKELANYTSLEFAFFENRTSIDNSLIQGTSLQIPAPTYYFQKVFVGVKRYRAMSKYLNREKCKVLICADVSTSLLGWIFSIFHPKLKVIGSCHVGKRLLTFQDRLIIRFIFPRLSDVVVPSENVARELLGIQKRSVIKVIYNMLPLSACENPWPKPDLVEDFFLYFGRFSPEKNPLHFLNMALNDPKTKYVMCGEGPNLEYCKKFARDNNIENISFEGYQPANYVMSRAKLLILPSTTESFGISILEAWIQGIPILASCEAEGFSELASKVNTGTSMPLSRPILEWVTIAHLIANEPLSDDISRKVLDQFHPTSVILDWLKLLDISIHDEK</sequence>
<feature type="domain" description="Glycosyltransferase subfamily 4-like N-terminal" evidence="2">
    <location>
        <begin position="14"/>
        <end position="166"/>
    </location>
</feature>
<proteinExistence type="predicted"/>
<dbReference type="EMBL" id="CAFBRZ010000032">
    <property type="protein sequence ID" value="CAB5151533.1"/>
    <property type="molecule type" value="Genomic_DNA"/>
</dbReference>
<dbReference type="PANTHER" id="PTHR45947:SF3">
    <property type="entry name" value="SULFOQUINOVOSYL TRANSFERASE SQD2"/>
    <property type="match status" value="1"/>
</dbReference>
<organism evidence="5">
    <name type="scientific">freshwater metagenome</name>
    <dbReference type="NCBI Taxonomy" id="449393"/>
    <lineage>
        <taxon>unclassified sequences</taxon>
        <taxon>metagenomes</taxon>
        <taxon>ecological metagenomes</taxon>
    </lineage>
</organism>
<evidence type="ECO:0000313" key="5">
    <source>
        <dbReference type="EMBL" id="CAB5151533.1"/>
    </source>
</evidence>
<evidence type="ECO:0000313" key="3">
    <source>
        <dbReference type="EMBL" id="CAB4711341.1"/>
    </source>
</evidence>
<evidence type="ECO:0000259" key="2">
    <source>
        <dbReference type="Pfam" id="PF13439"/>
    </source>
</evidence>
<dbReference type="InterPro" id="IPR028098">
    <property type="entry name" value="Glyco_trans_4-like_N"/>
</dbReference>
<accession>A0A6J7W4Y6</accession>
<dbReference type="EMBL" id="CAFBOJ010000007">
    <property type="protein sequence ID" value="CAB4971304.1"/>
    <property type="molecule type" value="Genomic_DNA"/>
</dbReference>
<dbReference type="GO" id="GO:0016757">
    <property type="term" value="F:glycosyltransferase activity"/>
    <property type="evidence" value="ECO:0007669"/>
    <property type="project" value="InterPro"/>
</dbReference>
<gene>
    <name evidence="3" type="ORF">UFOPK2655_00766</name>
    <name evidence="4" type="ORF">UFOPK3937_00131</name>
    <name evidence="5" type="ORF">UFOPK4444_00688</name>
</gene>
<protein>
    <submittedName>
        <fullName evidence="5">Unannotated protein</fullName>
    </submittedName>
</protein>
<dbReference type="EMBL" id="CAEZYE010000035">
    <property type="protein sequence ID" value="CAB4711341.1"/>
    <property type="molecule type" value="Genomic_DNA"/>
</dbReference>
<evidence type="ECO:0000259" key="1">
    <source>
        <dbReference type="Pfam" id="PF00534"/>
    </source>
</evidence>
<dbReference type="Gene3D" id="3.40.50.2000">
    <property type="entry name" value="Glycogen Phosphorylase B"/>
    <property type="match status" value="2"/>
</dbReference>
<evidence type="ECO:0000313" key="4">
    <source>
        <dbReference type="EMBL" id="CAB4971304.1"/>
    </source>
</evidence>